<protein>
    <submittedName>
        <fullName evidence="1">Uncharacterized protein</fullName>
    </submittedName>
</protein>
<comment type="caution">
    <text evidence="1">The sequence shown here is derived from an EMBL/GenBank/DDBJ whole genome shotgun (WGS) entry which is preliminary data.</text>
</comment>
<sequence>MSHSEHLKSPNVYYDESVFVGREYDADRLTAYLTDSDFLRVISIVGDEGIGKTALRSRQSLVMTLKDLELKETDKLWAFLHKTLMELRYLIVLDDLKSDEILDNLLYALPDSRNGSRVIITCREVVHLPLHEEPWGYSSPGGQLDPENSPFKNRDLDSSPMAWLCNLEEDWWRQDVRSLSYNSLPSWVKPCFLYLCSFPKEYEISTRRMFLLWHAESLVRWDGHFTAEAYFQELANRNLVQVVRLREMDGGPKTCRVSGYLHDHFSEFASSGIFVTFRMLTRRFYGRVIQPAYCPGLLDIPATTRASLP</sequence>
<dbReference type="Proteomes" id="UP001057402">
    <property type="component" value="Chromosome 11"/>
</dbReference>
<proteinExistence type="predicted"/>
<evidence type="ECO:0000313" key="1">
    <source>
        <dbReference type="EMBL" id="KAI4312829.1"/>
    </source>
</evidence>
<evidence type="ECO:0000313" key="2">
    <source>
        <dbReference type="Proteomes" id="UP001057402"/>
    </source>
</evidence>
<organism evidence="1 2">
    <name type="scientific">Melastoma candidum</name>
    <dbReference type="NCBI Taxonomy" id="119954"/>
    <lineage>
        <taxon>Eukaryota</taxon>
        <taxon>Viridiplantae</taxon>
        <taxon>Streptophyta</taxon>
        <taxon>Embryophyta</taxon>
        <taxon>Tracheophyta</taxon>
        <taxon>Spermatophyta</taxon>
        <taxon>Magnoliopsida</taxon>
        <taxon>eudicotyledons</taxon>
        <taxon>Gunneridae</taxon>
        <taxon>Pentapetalae</taxon>
        <taxon>rosids</taxon>
        <taxon>malvids</taxon>
        <taxon>Myrtales</taxon>
        <taxon>Melastomataceae</taxon>
        <taxon>Melastomatoideae</taxon>
        <taxon>Melastomateae</taxon>
        <taxon>Melastoma</taxon>
    </lineage>
</organism>
<name>A0ACB9LQ05_9MYRT</name>
<accession>A0ACB9LQ05</accession>
<gene>
    <name evidence="1" type="ORF">MLD38_037620</name>
</gene>
<keyword evidence="2" id="KW-1185">Reference proteome</keyword>
<reference evidence="2" key="1">
    <citation type="journal article" date="2023" name="Front. Plant Sci.">
        <title>Chromosomal-level genome assembly of Melastoma candidum provides insights into trichome evolution.</title>
        <authorList>
            <person name="Zhong Y."/>
            <person name="Wu W."/>
            <person name="Sun C."/>
            <person name="Zou P."/>
            <person name="Liu Y."/>
            <person name="Dai S."/>
            <person name="Zhou R."/>
        </authorList>
    </citation>
    <scope>NUCLEOTIDE SEQUENCE [LARGE SCALE GENOMIC DNA]</scope>
</reference>
<dbReference type="EMBL" id="CM042890">
    <property type="protein sequence ID" value="KAI4312829.1"/>
    <property type="molecule type" value="Genomic_DNA"/>
</dbReference>